<feature type="compositionally biased region" description="Basic and acidic residues" evidence="9">
    <location>
        <begin position="63"/>
        <end position="72"/>
    </location>
</feature>
<keyword evidence="2 8" id="KW-0554">One-carbon metabolism</keyword>
<comment type="pathway">
    <text evidence="1 8">One-carbon metabolism; tetrahydrofolate interconversion.</text>
</comment>
<dbReference type="GO" id="GO:0005524">
    <property type="term" value="F:ATP binding"/>
    <property type="evidence" value="ECO:0007669"/>
    <property type="project" value="UniProtKB-UniRule"/>
</dbReference>
<accession>A0A975F1S8</accession>
<dbReference type="FunFam" id="3.10.410.10:FF:000001">
    <property type="entry name" value="Putative formate--tetrahydrofolate ligase"/>
    <property type="match status" value="1"/>
</dbReference>
<dbReference type="Gene3D" id="3.10.410.10">
    <property type="entry name" value="Formyltetrahydrofolate synthetase, domain 3"/>
    <property type="match status" value="1"/>
</dbReference>
<reference evidence="10" key="1">
    <citation type="submission" date="2020-05" db="EMBL/GenBank/DDBJ databases">
        <authorList>
            <person name="Zeng H."/>
            <person name="Chan Y.K."/>
            <person name="Watt R.M."/>
        </authorList>
    </citation>
    <scope>NUCLEOTIDE SEQUENCE</scope>
    <source>
        <strain evidence="10">ATCC 700773</strain>
    </source>
</reference>
<name>A0A975F1S8_9SPIR</name>
<evidence type="ECO:0000256" key="3">
    <source>
        <dbReference type="ARBA" id="ARBA00022598"/>
    </source>
</evidence>
<evidence type="ECO:0000256" key="4">
    <source>
        <dbReference type="ARBA" id="ARBA00022741"/>
    </source>
</evidence>
<dbReference type="GO" id="GO:0004329">
    <property type="term" value="F:formate-tetrahydrofolate ligase activity"/>
    <property type="evidence" value="ECO:0007669"/>
    <property type="project" value="UniProtKB-UniRule"/>
</dbReference>
<comment type="similarity">
    <text evidence="7 8">Belongs to the formate--tetrahydrofolate ligase family.</text>
</comment>
<dbReference type="GO" id="GO:0035999">
    <property type="term" value="P:tetrahydrofolate interconversion"/>
    <property type="evidence" value="ECO:0007669"/>
    <property type="project" value="UniProtKB-UniRule"/>
</dbReference>
<dbReference type="EMBL" id="CP054257">
    <property type="protein sequence ID" value="QTQ12857.1"/>
    <property type="molecule type" value="Genomic_DNA"/>
</dbReference>
<evidence type="ECO:0000313" key="10">
    <source>
        <dbReference type="EMBL" id="QTQ12857.1"/>
    </source>
</evidence>
<gene>
    <name evidence="8" type="primary">fhs</name>
    <name evidence="10" type="ORF">HRI96_03615</name>
</gene>
<proteinExistence type="inferred from homology"/>
<dbReference type="Gene3D" id="3.30.1510.10">
    <property type="entry name" value="Domain 2, N(10)-formyltetrahydrofolate synthetase"/>
    <property type="match status" value="1"/>
</dbReference>
<dbReference type="SUPFAM" id="SSF52540">
    <property type="entry name" value="P-loop containing nucleoside triphosphate hydrolases"/>
    <property type="match status" value="1"/>
</dbReference>
<evidence type="ECO:0000256" key="6">
    <source>
        <dbReference type="ARBA" id="ARBA00049033"/>
    </source>
</evidence>
<dbReference type="Pfam" id="PF01268">
    <property type="entry name" value="FTHFS"/>
    <property type="match status" value="2"/>
</dbReference>
<dbReference type="PROSITE" id="PS00722">
    <property type="entry name" value="FTHFS_2"/>
    <property type="match status" value="1"/>
</dbReference>
<organism evidence="10 11">
    <name type="scientific">Treponema parvum</name>
    <dbReference type="NCBI Taxonomy" id="138851"/>
    <lineage>
        <taxon>Bacteria</taxon>
        <taxon>Pseudomonadati</taxon>
        <taxon>Spirochaetota</taxon>
        <taxon>Spirochaetia</taxon>
        <taxon>Spirochaetales</taxon>
        <taxon>Treponemataceae</taxon>
        <taxon>Treponema</taxon>
    </lineage>
</organism>
<dbReference type="InterPro" id="IPR027417">
    <property type="entry name" value="P-loop_NTPase"/>
</dbReference>
<comment type="catalytic activity">
    <reaction evidence="6 8">
        <text>(6S)-5,6,7,8-tetrahydrofolate + formate + ATP = (6R)-10-formyltetrahydrofolate + ADP + phosphate</text>
        <dbReference type="Rhea" id="RHEA:20221"/>
        <dbReference type="ChEBI" id="CHEBI:15740"/>
        <dbReference type="ChEBI" id="CHEBI:30616"/>
        <dbReference type="ChEBI" id="CHEBI:43474"/>
        <dbReference type="ChEBI" id="CHEBI:57453"/>
        <dbReference type="ChEBI" id="CHEBI:195366"/>
        <dbReference type="ChEBI" id="CHEBI:456216"/>
        <dbReference type="EC" id="6.3.4.3"/>
    </reaction>
</comment>
<dbReference type="InterPro" id="IPR000559">
    <property type="entry name" value="Formate_THF_ligase"/>
</dbReference>
<dbReference type="AlphaFoldDB" id="A0A975F1S8"/>
<evidence type="ECO:0000256" key="8">
    <source>
        <dbReference type="HAMAP-Rule" id="MF_01543"/>
    </source>
</evidence>
<dbReference type="CDD" id="cd00477">
    <property type="entry name" value="FTHFS"/>
    <property type="match status" value="1"/>
</dbReference>
<evidence type="ECO:0000256" key="7">
    <source>
        <dbReference type="ARBA" id="ARBA00061363"/>
    </source>
</evidence>
<keyword evidence="4 8" id="KW-0547">Nucleotide-binding</keyword>
<evidence type="ECO:0000256" key="2">
    <source>
        <dbReference type="ARBA" id="ARBA00022563"/>
    </source>
</evidence>
<dbReference type="InterPro" id="IPR020628">
    <property type="entry name" value="Formate_THF_ligase_CS"/>
</dbReference>
<dbReference type="HAMAP" id="MF_01543">
    <property type="entry name" value="FTHFS"/>
    <property type="match status" value="1"/>
</dbReference>
<dbReference type="FunFam" id="3.30.1510.10:FF:000001">
    <property type="entry name" value="Formate--tetrahydrofolate ligase"/>
    <property type="match status" value="1"/>
</dbReference>
<dbReference type="NCBIfam" id="NF010030">
    <property type="entry name" value="PRK13505.1"/>
    <property type="match status" value="1"/>
</dbReference>
<feature type="region of interest" description="Disordered" evidence="9">
    <location>
        <begin position="59"/>
        <end position="79"/>
    </location>
</feature>
<keyword evidence="5 8" id="KW-0067">ATP-binding</keyword>
<dbReference type="Gene3D" id="3.40.50.300">
    <property type="entry name" value="P-loop containing nucleotide triphosphate hydrolases"/>
    <property type="match status" value="1"/>
</dbReference>
<dbReference type="Proteomes" id="UP000671995">
    <property type="component" value="Chromosome"/>
</dbReference>
<reference evidence="10" key="2">
    <citation type="journal article" date="2021" name="Microbiol. Resour. Announc.">
        <title>Complete Genome Sequences of Three Human Oral Treponema parvum Isolates.</title>
        <authorList>
            <person name="Zeng H."/>
            <person name="Watt R.M."/>
        </authorList>
    </citation>
    <scope>NUCLEOTIDE SEQUENCE</scope>
    <source>
        <strain evidence="10">ATCC 700773</strain>
    </source>
</reference>
<evidence type="ECO:0000256" key="1">
    <source>
        <dbReference type="ARBA" id="ARBA00004777"/>
    </source>
</evidence>
<evidence type="ECO:0000313" key="11">
    <source>
        <dbReference type="Proteomes" id="UP000671995"/>
    </source>
</evidence>
<keyword evidence="3 8" id="KW-0436">Ligase</keyword>
<sequence>MLSDIEIAHKAKIKPITEIAKKIGIDESSLDLYGPYKAKISMEELLALQSKAAAAGIASSSETGDKTGKTSQKDFVSPVSASSSRCGKLILVTAITPTPAGEGKSTVSIGLGDGLSRIGKRSVIAIREPSLGPCFGVKGGACGGGYAQIVPMEDINLHFTGDIHAITAANNLIAALVDNHIHQGNELRIDPATISWKRCMDLNDRSLRNIVIGLGGKVNGIPREDHFLISVASEIMAIICLSRSISELKTRLGSIVIGRNYDGKPVTFGQLKCVGAAAALLKDAVRPNLVQTLEGTPAFVHGGPFANIAHGCNSVNATLCALASSDYTVTEAGFGADLGAEKFFDIKCRIAGLKPSAVVIVATIRALKMHGGSDKSELSKPNTAALSGGFENLLTHIKNVEKYGVPSVVAVNKFAADTEEEIALLKELCEKNGVSAVLCESWEKGGAGAEELARAVVKLCDEKSDFHCLYESCLPLEDKIECIATRIYRAGKVDIAPSAAKKLKQFTEDGFGNLPVCIAKTQNSISHDPALICAPKGFTFPIRDVQLCAGAGFVVALAGDIMTMPGLPKMPAALNIDVDDNGIISGLF</sequence>
<protein>
    <recommendedName>
        <fullName evidence="8">Formate--tetrahydrofolate ligase</fullName>
        <ecNumber evidence="8">6.3.4.3</ecNumber>
    </recommendedName>
    <alternativeName>
        <fullName evidence="8">Formyltetrahydrofolate synthetase</fullName>
        <shortName evidence="8">FHS</shortName>
        <shortName evidence="8">FTHFS</shortName>
    </alternativeName>
</protein>
<dbReference type="EC" id="6.3.4.3" evidence="8"/>
<evidence type="ECO:0000256" key="9">
    <source>
        <dbReference type="SAM" id="MobiDB-lite"/>
    </source>
</evidence>
<feature type="binding site" evidence="8">
    <location>
        <begin position="98"/>
        <end position="105"/>
    </location>
    <ligand>
        <name>ATP</name>
        <dbReference type="ChEBI" id="CHEBI:30616"/>
    </ligand>
</feature>
<evidence type="ECO:0000256" key="5">
    <source>
        <dbReference type="ARBA" id="ARBA00022840"/>
    </source>
</evidence>